<feature type="region of interest" description="Disordered" evidence="1">
    <location>
        <begin position="84"/>
        <end position="126"/>
    </location>
</feature>
<gene>
    <name evidence="2" type="ORF">UFOPK3879_01248</name>
</gene>
<evidence type="ECO:0000313" key="2">
    <source>
        <dbReference type="EMBL" id="CAB4966739.1"/>
    </source>
</evidence>
<protein>
    <submittedName>
        <fullName evidence="2">Unannotated protein</fullName>
    </submittedName>
</protein>
<dbReference type="EMBL" id="CAFBNR010000075">
    <property type="protein sequence ID" value="CAB4966739.1"/>
    <property type="molecule type" value="Genomic_DNA"/>
</dbReference>
<evidence type="ECO:0000256" key="1">
    <source>
        <dbReference type="SAM" id="MobiDB-lite"/>
    </source>
</evidence>
<accession>A0A6J7LLV2</accession>
<organism evidence="2">
    <name type="scientific">freshwater metagenome</name>
    <dbReference type="NCBI Taxonomy" id="449393"/>
    <lineage>
        <taxon>unclassified sequences</taxon>
        <taxon>metagenomes</taxon>
        <taxon>ecological metagenomes</taxon>
    </lineage>
</organism>
<dbReference type="AlphaFoldDB" id="A0A6J7LLV2"/>
<name>A0A6J7LLV2_9ZZZZ</name>
<sequence>MSTLLDMKQQHNLVREEITQQDIDQLTAQDLGVWTIHEIARFYRRSTRWAERLTKTASFPVPLRGDSHRWWANDVVEYAQGSKTQSVNDMLHPIPNQQGVMRIGPTRKTHRPAAKSPAPRTKVGAK</sequence>
<proteinExistence type="predicted"/>
<reference evidence="2" key="1">
    <citation type="submission" date="2020-05" db="EMBL/GenBank/DDBJ databases">
        <authorList>
            <person name="Chiriac C."/>
            <person name="Salcher M."/>
            <person name="Ghai R."/>
            <person name="Kavagutti S V."/>
        </authorList>
    </citation>
    <scope>NUCLEOTIDE SEQUENCE</scope>
</reference>